<dbReference type="OrthoDB" id="4748970at2759"/>
<feature type="compositionally biased region" description="Low complexity" evidence="6">
    <location>
        <begin position="352"/>
        <end position="367"/>
    </location>
</feature>
<keyword evidence="3 5" id="KW-0863">Zinc-finger</keyword>
<dbReference type="PANTHER" id="PTHR24379">
    <property type="entry name" value="KRAB AND ZINC FINGER DOMAIN-CONTAINING"/>
    <property type="match status" value="1"/>
</dbReference>
<reference evidence="9 10" key="3">
    <citation type="journal article" date="2017" name="G3 (Bethesda)">
        <title>Comparative analysis highlights variable genome content of wheat rusts and divergence of the mating loci.</title>
        <authorList>
            <person name="Cuomo C.A."/>
            <person name="Bakkeren G."/>
            <person name="Khalil H.B."/>
            <person name="Panwar V."/>
            <person name="Joly D."/>
            <person name="Linning R."/>
            <person name="Sakthikumar S."/>
            <person name="Song X."/>
            <person name="Adiconis X."/>
            <person name="Fan L."/>
            <person name="Goldberg J.M."/>
            <person name="Levin J.Z."/>
            <person name="Young S."/>
            <person name="Zeng Q."/>
            <person name="Anikster Y."/>
            <person name="Bruce M."/>
            <person name="Wang M."/>
            <person name="Yin C."/>
            <person name="McCallum B."/>
            <person name="Szabo L.J."/>
            <person name="Hulbert S."/>
            <person name="Chen X."/>
            <person name="Fellers J.P."/>
        </authorList>
    </citation>
    <scope>NUCLEOTIDE SEQUENCE</scope>
    <source>
        <strain evidence="9">isolate 1-1 / race 1 (BBBD)</strain>
        <strain evidence="10">Isolate 1-1 / race 1 (BBBD)</strain>
    </source>
</reference>
<dbReference type="InterPro" id="IPR013087">
    <property type="entry name" value="Znf_C2H2_type"/>
</dbReference>
<feature type="compositionally biased region" description="Low complexity" evidence="6">
    <location>
        <begin position="541"/>
        <end position="551"/>
    </location>
</feature>
<accession>A0A180GWK2</accession>
<evidence type="ECO:0000313" key="10">
    <source>
        <dbReference type="Proteomes" id="UP000005240"/>
    </source>
</evidence>
<evidence type="ECO:0000256" key="3">
    <source>
        <dbReference type="ARBA" id="ARBA00022771"/>
    </source>
</evidence>
<dbReference type="SUPFAM" id="SSF57667">
    <property type="entry name" value="beta-beta-alpha zinc fingers"/>
    <property type="match status" value="2"/>
</dbReference>
<feature type="region of interest" description="Disordered" evidence="6">
    <location>
        <begin position="275"/>
        <end position="375"/>
    </location>
</feature>
<feature type="compositionally biased region" description="Low complexity" evidence="6">
    <location>
        <begin position="726"/>
        <end position="743"/>
    </location>
</feature>
<keyword evidence="1" id="KW-0479">Metal-binding</keyword>
<feature type="region of interest" description="Disordered" evidence="6">
    <location>
        <begin position="526"/>
        <end position="551"/>
    </location>
</feature>
<dbReference type="EMBL" id="ADAS02000018">
    <property type="protein sequence ID" value="OAV96662.1"/>
    <property type="molecule type" value="Genomic_DNA"/>
</dbReference>
<feature type="compositionally biased region" description="Polar residues" evidence="6">
    <location>
        <begin position="32"/>
        <end position="54"/>
    </location>
</feature>
<name>A0A180GWK2_PUCT1</name>
<feature type="compositionally biased region" description="Basic residues" evidence="6">
    <location>
        <begin position="447"/>
        <end position="464"/>
    </location>
</feature>
<dbReference type="AlphaFoldDB" id="A0A180GWK2"/>
<dbReference type="PANTHER" id="PTHR24379:SF127">
    <property type="entry name" value="BLOODY FINGERS-RELATED"/>
    <property type="match status" value="1"/>
</dbReference>
<dbReference type="VEuPathDB" id="FungiDB:PTTG_02952"/>
<keyword evidence="4" id="KW-0862">Zinc</keyword>
<evidence type="ECO:0000313" key="8">
    <source>
        <dbReference type="EMBL" id="OAV96662.1"/>
    </source>
</evidence>
<feature type="compositionally biased region" description="Pro residues" evidence="6">
    <location>
        <begin position="528"/>
        <end position="540"/>
    </location>
</feature>
<feature type="non-terminal residue" evidence="8">
    <location>
        <position position="1"/>
    </location>
</feature>
<proteinExistence type="predicted"/>
<reference evidence="9" key="4">
    <citation type="submission" date="2025-05" db="UniProtKB">
        <authorList>
            <consortium name="EnsemblFungi"/>
        </authorList>
    </citation>
    <scope>IDENTIFICATION</scope>
    <source>
        <strain evidence="9">isolate 1-1 / race 1 (BBBD)</strain>
    </source>
</reference>
<feature type="compositionally biased region" description="Low complexity" evidence="6">
    <location>
        <begin position="780"/>
        <end position="794"/>
    </location>
</feature>
<protein>
    <recommendedName>
        <fullName evidence="7">C2H2-type domain-containing protein</fullName>
    </recommendedName>
</protein>
<keyword evidence="2" id="KW-0677">Repeat</keyword>
<evidence type="ECO:0000256" key="4">
    <source>
        <dbReference type="ARBA" id="ARBA00022833"/>
    </source>
</evidence>
<evidence type="ECO:0000256" key="2">
    <source>
        <dbReference type="ARBA" id="ARBA00022737"/>
    </source>
</evidence>
<feature type="compositionally biased region" description="Polar residues" evidence="6">
    <location>
        <begin position="275"/>
        <end position="289"/>
    </location>
</feature>
<evidence type="ECO:0000256" key="1">
    <source>
        <dbReference type="ARBA" id="ARBA00022723"/>
    </source>
</evidence>
<evidence type="ECO:0000259" key="7">
    <source>
        <dbReference type="PROSITE" id="PS50157"/>
    </source>
</evidence>
<feature type="domain" description="C2H2-type" evidence="7">
    <location>
        <begin position="646"/>
        <end position="675"/>
    </location>
</feature>
<dbReference type="GO" id="GO:0008270">
    <property type="term" value="F:zinc ion binding"/>
    <property type="evidence" value="ECO:0007669"/>
    <property type="project" value="UniProtKB-KW"/>
</dbReference>
<gene>
    <name evidence="8" type="ORF">PTTG_02952</name>
</gene>
<dbReference type="EnsemblFungi" id="PTTG_02952-t43_1">
    <property type="protein sequence ID" value="PTTG_02952-t43_1-p1"/>
    <property type="gene ID" value="PTTG_02952"/>
</dbReference>
<dbReference type="SMART" id="SM00355">
    <property type="entry name" value="ZnF_C2H2"/>
    <property type="match status" value="3"/>
</dbReference>
<feature type="domain" description="C2H2-type" evidence="7">
    <location>
        <begin position="676"/>
        <end position="703"/>
    </location>
</feature>
<dbReference type="PROSITE" id="PS00028">
    <property type="entry name" value="ZINC_FINGER_C2H2_1"/>
    <property type="match status" value="2"/>
</dbReference>
<evidence type="ECO:0000256" key="5">
    <source>
        <dbReference type="PROSITE-ProRule" id="PRU00042"/>
    </source>
</evidence>
<sequence>MTHPSHCPPTMALRPTDEQPSSTPFRHHRHPSNASESSANSLPLENGQQESCTRPASFVDEPLPMEGHFATMDLHSSPSQLSSYLPAPPAENHPFRYDTLTWAKEHPPFPDPQDTILATAGIYPKQNSLASILDPLNPHDQQALHSYQQNTNSSPDRPASAYLNPQQQAALDENNTPQIPTITTHTIPSNPTSPLLRLNMNHPAMPTGPSISLTSATPLTAKPSQQIPNLFNDHALAGSSSQSNTTDTLLQSLINNNNNNNNSNNNDLFQSLVSHPRTTSQNSQHQHNPFLSPRPVRARQRSKSESMGNQQSMPIGTDPLKSFFSSANPPPPITQFFPITPPSNPLQHQQPTTTTTTSSSSSSAASSELWTALQTSRQTTLGAQLLQASSPSDTPPSRALESQGQIIQQLTDSSYLQELLEEFTAKKQPADLAGPSFQSMLRPANPLHHRRSHSVSHPAGHRRGRSDAGPMATPFDAFIPQLFSPASSSQQAYAANALSPHHTAPSLAAQQGLLLPDSGWSAGFPLERPSPYPSPFPPGPSSSSHPGAASPAASEACFSQYSSSRPRSYSHSSSFESEDTAGSVPNQSFLPIEFRSKTTAATKAAAIRRRKVGVAARYICEMCGESFTRRYNLRGHQRAHKGEKPFACGYPGCTSRFARAHDQKRHYKLHLGVKDYSCPVCQKTFIRLDALQRHHKSDAGQACFQELQQLASSSGTTIAGICGLESSSTNTGADTTSTTTGGEEASEFENTGAFDGAHGPPGDLDETPGSASFGDSFGFHQQQQQHLAHQQHALDPQRDHSRDHQHQQQHIQLGQHLDHHHLQHHHQQNHQPNHHQNPLGDQRDPNLSELDSGADFFSCLASGQ</sequence>
<evidence type="ECO:0000256" key="6">
    <source>
        <dbReference type="SAM" id="MobiDB-lite"/>
    </source>
</evidence>
<feature type="compositionally biased region" description="Basic and acidic residues" evidence="6">
    <location>
        <begin position="795"/>
        <end position="806"/>
    </location>
</feature>
<organism evidence="8">
    <name type="scientific">Puccinia triticina (isolate 1-1 / race 1 (BBBD))</name>
    <name type="common">Brown leaf rust fungus</name>
    <dbReference type="NCBI Taxonomy" id="630390"/>
    <lineage>
        <taxon>Eukaryota</taxon>
        <taxon>Fungi</taxon>
        <taxon>Dikarya</taxon>
        <taxon>Basidiomycota</taxon>
        <taxon>Pucciniomycotina</taxon>
        <taxon>Pucciniomycetes</taxon>
        <taxon>Pucciniales</taxon>
        <taxon>Pucciniaceae</taxon>
        <taxon>Puccinia</taxon>
    </lineage>
</organism>
<feature type="domain" description="C2H2-type" evidence="7">
    <location>
        <begin position="618"/>
        <end position="645"/>
    </location>
</feature>
<dbReference type="GO" id="GO:0000981">
    <property type="term" value="F:DNA-binding transcription factor activity, RNA polymerase II-specific"/>
    <property type="evidence" value="ECO:0007669"/>
    <property type="project" value="TreeGrafter"/>
</dbReference>
<dbReference type="PROSITE" id="PS50157">
    <property type="entry name" value="ZINC_FINGER_C2H2_2"/>
    <property type="match status" value="3"/>
</dbReference>
<feature type="compositionally biased region" description="Basic residues" evidence="6">
    <location>
        <begin position="818"/>
        <end position="828"/>
    </location>
</feature>
<dbReference type="FunFam" id="3.30.160.60:FF:000007">
    <property type="entry name" value="Basic krueppel-like factor 3"/>
    <property type="match status" value="1"/>
</dbReference>
<feature type="compositionally biased region" description="Pro residues" evidence="6">
    <location>
        <begin position="328"/>
        <end position="344"/>
    </location>
</feature>
<dbReference type="GO" id="GO:0000977">
    <property type="term" value="F:RNA polymerase II transcription regulatory region sequence-specific DNA binding"/>
    <property type="evidence" value="ECO:0007669"/>
    <property type="project" value="TreeGrafter"/>
</dbReference>
<dbReference type="Gene3D" id="3.30.160.60">
    <property type="entry name" value="Classic Zinc Finger"/>
    <property type="match status" value="3"/>
</dbReference>
<feature type="region of interest" description="Disordered" evidence="6">
    <location>
        <begin position="725"/>
        <end position="852"/>
    </location>
</feature>
<dbReference type="Pfam" id="PF00096">
    <property type="entry name" value="zf-C2H2"/>
    <property type="match status" value="2"/>
</dbReference>
<feature type="region of interest" description="Disordered" evidence="6">
    <location>
        <begin position="1"/>
        <end position="60"/>
    </location>
</feature>
<reference evidence="8" key="1">
    <citation type="submission" date="2009-11" db="EMBL/GenBank/DDBJ databases">
        <authorList>
            <consortium name="The Broad Institute Genome Sequencing Platform"/>
            <person name="Ward D."/>
            <person name="Feldgarden M."/>
            <person name="Earl A."/>
            <person name="Young S.K."/>
            <person name="Zeng Q."/>
            <person name="Koehrsen M."/>
            <person name="Alvarado L."/>
            <person name="Berlin A."/>
            <person name="Bochicchio J."/>
            <person name="Borenstein D."/>
            <person name="Chapman S.B."/>
            <person name="Chen Z."/>
            <person name="Engels R."/>
            <person name="Freedman E."/>
            <person name="Gellesch M."/>
            <person name="Goldberg J."/>
            <person name="Griggs A."/>
            <person name="Gujja S."/>
            <person name="Heilman E."/>
            <person name="Heiman D."/>
            <person name="Hepburn T."/>
            <person name="Howarth C."/>
            <person name="Jen D."/>
            <person name="Larson L."/>
            <person name="Lewis B."/>
            <person name="Mehta T."/>
            <person name="Park D."/>
            <person name="Pearson M."/>
            <person name="Roberts A."/>
            <person name="Saif S."/>
            <person name="Shea T."/>
            <person name="Shenoy N."/>
            <person name="Sisk P."/>
            <person name="Stolte C."/>
            <person name="Sykes S."/>
            <person name="Thomson T."/>
            <person name="Walk T."/>
            <person name="White J."/>
            <person name="Yandava C."/>
            <person name="Izard J."/>
            <person name="Baranova O.V."/>
            <person name="Blanton J.M."/>
            <person name="Tanner A.C."/>
            <person name="Dewhirst F.E."/>
            <person name="Haas B."/>
            <person name="Nusbaum C."/>
            <person name="Birren B."/>
        </authorList>
    </citation>
    <scope>NUCLEOTIDE SEQUENCE [LARGE SCALE GENOMIC DNA]</scope>
    <source>
        <strain evidence="8">1-1 BBBD Race 1</strain>
    </source>
</reference>
<dbReference type="InterPro" id="IPR036236">
    <property type="entry name" value="Znf_C2H2_sf"/>
</dbReference>
<keyword evidence="10" id="KW-1185">Reference proteome</keyword>
<feature type="compositionally biased region" description="Polar residues" evidence="6">
    <location>
        <begin position="305"/>
        <end position="314"/>
    </location>
</feature>
<reference evidence="8" key="2">
    <citation type="submission" date="2016-05" db="EMBL/GenBank/DDBJ databases">
        <title>Comparative analysis highlights variable genome content of wheat rusts and divergence of the mating loci.</title>
        <authorList>
            <person name="Cuomo C.A."/>
            <person name="Bakkeren G."/>
            <person name="Szabo L."/>
            <person name="Khalil H."/>
            <person name="Joly D."/>
            <person name="Goldberg J."/>
            <person name="Young S."/>
            <person name="Zeng Q."/>
            <person name="Fellers J."/>
        </authorList>
    </citation>
    <scope>NUCLEOTIDE SEQUENCE [LARGE SCALE GENOMIC DNA]</scope>
    <source>
        <strain evidence="8">1-1 BBBD Race 1</strain>
    </source>
</reference>
<evidence type="ECO:0000313" key="9">
    <source>
        <dbReference type="EnsemblFungi" id="PTTG_02952-t43_1-p1"/>
    </source>
</evidence>
<feature type="region of interest" description="Disordered" evidence="6">
    <location>
        <begin position="446"/>
        <end position="473"/>
    </location>
</feature>
<dbReference type="Proteomes" id="UP000005240">
    <property type="component" value="Unassembled WGS sequence"/>
</dbReference>
<dbReference type="GO" id="GO:0005634">
    <property type="term" value="C:nucleus"/>
    <property type="evidence" value="ECO:0007669"/>
    <property type="project" value="TreeGrafter"/>
</dbReference>